<evidence type="ECO:0000259" key="8">
    <source>
        <dbReference type="Pfam" id="PF02706"/>
    </source>
</evidence>
<reference evidence="10" key="1">
    <citation type="submission" date="2022-05" db="EMBL/GenBank/DDBJ databases">
        <authorList>
            <person name="Sun X."/>
        </authorList>
    </citation>
    <scope>NUCLEOTIDE SEQUENCE</scope>
    <source>
        <strain evidence="10">Ai-910</strain>
    </source>
</reference>
<gene>
    <name evidence="10" type="ORF">M9189_12335</name>
</gene>
<keyword evidence="3 7" id="KW-0812">Transmembrane</keyword>
<evidence type="ECO:0000256" key="2">
    <source>
        <dbReference type="ARBA" id="ARBA00022475"/>
    </source>
</evidence>
<keyword evidence="6" id="KW-0175">Coiled coil</keyword>
<sequence>MSSKADNGIKNLPPIVKEDEIDLVALSIHIWEGRMYIAKVCAVFIVLGLFLAIASPVKYQAGVKLIPESSKGFNLGALGGLAAQFGFGGASALNTESGTIPTDYYPEIIKSVPYLTRLMREPFEVNGIGQVTLYEYYHDYMGKSLIGAVAKYTVGLPGVIKKAFAGDEEVLVLQGDSGVTVLSMTKKEREVLEWLQENLTLSISKEIGMISITTEMPTAELAAQVASHAAKLLSDYAVSYKTEKVKEDLRFIEERYKEAEERFGQSQRALARFRDSNHGNLTSLARTEEQRLQSDYDLAFGLYNSLASQYEQARIKLQEETPVVKIIEPAIVPDEKSSPKRKMIMVVSVFLGCFVGIGLLFGKKIWGNFREQFRSYETIVSEED</sequence>
<comment type="subcellular location">
    <subcellularLocation>
        <location evidence="1">Cell membrane</location>
        <topology evidence="1">Multi-pass membrane protein</topology>
    </subcellularLocation>
</comment>
<feature type="transmembrane region" description="Helical" evidence="7">
    <location>
        <begin position="36"/>
        <end position="57"/>
    </location>
</feature>
<evidence type="ECO:0000313" key="10">
    <source>
        <dbReference type="EMBL" id="URW79639.1"/>
    </source>
</evidence>
<dbReference type="GO" id="GO:0005886">
    <property type="term" value="C:plasma membrane"/>
    <property type="evidence" value="ECO:0007669"/>
    <property type="project" value="UniProtKB-SubCell"/>
</dbReference>
<dbReference type="AlphaFoldDB" id="A0A9J6ZPZ2"/>
<dbReference type="Pfam" id="PF13807">
    <property type="entry name" value="GNVR"/>
    <property type="match status" value="1"/>
</dbReference>
<dbReference type="PANTHER" id="PTHR32309:SF13">
    <property type="entry name" value="FERRIC ENTEROBACTIN TRANSPORT PROTEIN FEPE"/>
    <property type="match status" value="1"/>
</dbReference>
<name>A0A9J6ZPZ2_9BACT</name>
<evidence type="ECO:0000256" key="1">
    <source>
        <dbReference type="ARBA" id="ARBA00004651"/>
    </source>
</evidence>
<dbReference type="Pfam" id="PF02706">
    <property type="entry name" value="Wzz"/>
    <property type="match status" value="1"/>
</dbReference>
<keyword evidence="2" id="KW-1003">Cell membrane</keyword>
<keyword evidence="5 7" id="KW-0472">Membrane</keyword>
<feature type="domain" description="Tyrosine-protein kinase G-rich" evidence="9">
    <location>
        <begin position="291"/>
        <end position="364"/>
    </location>
</feature>
<evidence type="ECO:0000313" key="11">
    <source>
        <dbReference type="Proteomes" id="UP001056426"/>
    </source>
</evidence>
<dbReference type="KEGG" id="alkq:M9189_12335"/>
<dbReference type="InterPro" id="IPR032807">
    <property type="entry name" value="GNVR"/>
</dbReference>
<dbReference type="EMBL" id="CP098400">
    <property type="protein sequence ID" value="URW79639.1"/>
    <property type="molecule type" value="Genomic_DNA"/>
</dbReference>
<proteinExistence type="predicted"/>
<reference evidence="10" key="2">
    <citation type="submission" date="2022-06" db="EMBL/GenBank/DDBJ databases">
        <title>Xiashengella guii gen. nov. sp. nov., a bacterium isolated form anaerobic digestion tank.</title>
        <authorList>
            <person name="Huang H."/>
        </authorList>
    </citation>
    <scope>NUCLEOTIDE SEQUENCE</scope>
    <source>
        <strain evidence="10">Ai-910</strain>
    </source>
</reference>
<evidence type="ECO:0000256" key="6">
    <source>
        <dbReference type="SAM" id="Coils"/>
    </source>
</evidence>
<dbReference type="Proteomes" id="UP001056426">
    <property type="component" value="Chromosome"/>
</dbReference>
<protein>
    <submittedName>
        <fullName evidence="10">Wzz/FepE/Etk N-terminal domain-containing protein</fullName>
    </submittedName>
</protein>
<dbReference type="PANTHER" id="PTHR32309">
    <property type="entry name" value="TYROSINE-PROTEIN KINASE"/>
    <property type="match status" value="1"/>
</dbReference>
<accession>A0A9J6ZPZ2</accession>
<keyword evidence="4 7" id="KW-1133">Transmembrane helix</keyword>
<evidence type="ECO:0000259" key="9">
    <source>
        <dbReference type="Pfam" id="PF13807"/>
    </source>
</evidence>
<feature type="transmembrane region" description="Helical" evidence="7">
    <location>
        <begin position="343"/>
        <end position="362"/>
    </location>
</feature>
<evidence type="ECO:0000256" key="4">
    <source>
        <dbReference type="ARBA" id="ARBA00022989"/>
    </source>
</evidence>
<evidence type="ECO:0000256" key="3">
    <source>
        <dbReference type="ARBA" id="ARBA00022692"/>
    </source>
</evidence>
<dbReference type="InterPro" id="IPR003856">
    <property type="entry name" value="LPS_length_determ_N"/>
</dbReference>
<dbReference type="RefSeq" id="WP_250723644.1">
    <property type="nucleotide sequence ID" value="NZ_CP098400.1"/>
</dbReference>
<evidence type="ECO:0000256" key="7">
    <source>
        <dbReference type="SAM" id="Phobius"/>
    </source>
</evidence>
<dbReference type="GO" id="GO:0004713">
    <property type="term" value="F:protein tyrosine kinase activity"/>
    <property type="evidence" value="ECO:0007669"/>
    <property type="project" value="TreeGrafter"/>
</dbReference>
<evidence type="ECO:0000256" key="5">
    <source>
        <dbReference type="ARBA" id="ARBA00023136"/>
    </source>
</evidence>
<keyword evidence="11" id="KW-1185">Reference proteome</keyword>
<feature type="domain" description="Polysaccharide chain length determinant N-terminal" evidence="8">
    <location>
        <begin position="19"/>
        <end position="120"/>
    </location>
</feature>
<feature type="coiled-coil region" evidence="6">
    <location>
        <begin position="242"/>
        <end position="269"/>
    </location>
</feature>
<organism evidence="10 11">
    <name type="scientific">Xiashengella succiniciproducens</name>
    <dbReference type="NCBI Taxonomy" id="2949635"/>
    <lineage>
        <taxon>Bacteria</taxon>
        <taxon>Pseudomonadati</taxon>
        <taxon>Bacteroidota</taxon>
        <taxon>Bacteroidia</taxon>
        <taxon>Marinilabiliales</taxon>
        <taxon>Marinilabiliaceae</taxon>
        <taxon>Xiashengella</taxon>
    </lineage>
</organism>
<dbReference type="InterPro" id="IPR050445">
    <property type="entry name" value="Bact_polysacc_biosynth/exp"/>
</dbReference>